<keyword evidence="14" id="KW-1185">Reference proteome</keyword>
<keyword evidence="8" id="KW-0902">Two-component regulatory system</keyword>
<dbReference type="EC" id="2.7.13.3" evidence="2"/>
<feature type="transmembrane region" description="Helical" evidence="9">
    <location>
        <begin position="294"/>
        <end position="312"/>
    </location>
</feature>
<evidence type="ECO:0000256" key="5">
    <source>
        <dbReference type="ARBA" id="ARBA00022741"/>
    </source>
</evidence>
<name>A0ABT5MEI0_9BURK</name>
<dbReference type="InterPro" id="IPR000014">
    <property type="entry name" value="PAS"/>
</dbReference>
<comment type="catalytic activity">
    <reaction evidence="1">
        <text>ATP + protein L-histidine = ADP + protein N-phospho-L-histidine.</text>
        <dbReference type="EC" id="2.7.13.3"/>
    </reaction>
</comment>
<dbReference type="PANTHER" id="PTHR43065:SF42">
    <property type="entry name" value="TWO-COMPONENT SENSOR PPRA"/>
    <property type="match status" value="1"/>
</dbReference>
<dbReference type="SUPFAM" id="SSF55785">
    <property type="entry name" value="PYP-like sensor domain (PAS domain)"/>
    <property type="match status" value="1"/>
</dbReference>
<keyword evidence="9" id="KW-0812">Transmembrane</keyword>
<dbReference type="Pfam" id="PF02518">
    <property type="entry name" value="HATPase_c"/>
    <property type="match status" value="1"/>
</dbReference>
<evidence type="ECO:0000256" key="8">
    <source>
        <dbReference type="ARBA" id="ARBA00023012"/>
    </source>
</evidence>
<dbReference type="EMBL" id="JAQSIO010000003">
    <property type="protein sequence ID" value="MDD0814988.1"/>
    <property type="molecule type" value="Genomic_DNA"/>
</dbReference>
<dbReference type="InterPro" id="IPR003594">
    <property type="entry name" value="HATPase_dom"/>
</dbReference>
<dbReference type="InterPro" id="IPR005467">
    <property type="entry name" value="His_kinase_dom"/>
</dbReference>
<dbReference type="RefSeq" id="WP_273926651.1">
    <property type="nucleotide sequence ID" value="NZ_JAQSIN010000002.1"/>
</dbReference>
<dbReference type="SMART" id="SM00091">
    <property type="entry name" value="PAS"/>
    <property type="match status" value="1"/>
</dbReference>
<dbReference type="CDD" id="cd00130">
    <property type="entry name" value="PAS"/>
    <property type="match status" value="1"/>
</dbReference>
<gene>
    <name evidence="13" type="ORF">PSQ39_10135</name>
</gene>
<dbReference type="SMART" id="SM00086">
    <property type="entry name" value="PAC"/>
    <property type="match status" value="1"/>
</dbReference>
<keyword evidence="9" id="KW-0472">Membrane</keyword>
<dbReference type="InterPro" id="IPR000700">
    <property type="entry name" value="PAS-assoc_C"/>
</dbReference>
<feature type="transmembrane region" description="Helical" evidence="9">
    <location>
        <begin position="36"/>
        <end position="59"/>
    </location>
</feature>
<evidence type="ECO:0000259" key="12">
    <source>
        <dbReference type="PROSITE" id="PS50113"/>
    </source>
</evidence>
<comment type="caution">
    <text evidence="13">The sequence shown here is derived from an EMBL/GenBank/DDBJ whole genome shotgun (WGS) entry which is preliminary data.</text>
</comment>
<keyword evidence="5" id="KW-0547">Nucleotide-binding</keyword>
<dbReference type="InterPro" id="IPR036890">
    <property type="entry name" value="HATPase_C_sf"/>
</dbReference>
<dbReference type="Gene3D" id="1.10.287.130">
    <property type="match status" value="1"/>
</dbReference>
<organism evidence="13 14">
    <name type="scientific">Curvibacter microcysteis</name>
    <dbReference type="NCBI Taxonomy" id="3026419"/>
    <lineage>
        <taxon>Bacteria</taxon>
        <taxon>Pseudomonadati</taxon>
        <taxon>Pseudomonadota</taxon>
        <taxon>Betaproteobacteria</taxon>
        <taxon>Burkholderiales</taxon>
        <taxon>Comamonadaceae</taxon>
        <taxon>Curvibacter</taxon>
    </lineage>
</organism>
<reference evidence="13 14" key="1">
    <citation type="submission" date="2023-02" db="EMBL/GenBank/DDBJ databases">
        <title>Bacterial whole genome sequence for Curvibacter sp. HBC28.</title>
        <authorList>
            <person name="Le V."/>
            <person name="Ko S.-R."/>
            <person name="Ahn C.-Y."/>
            <person name="Oh H.-M."/>
        </authorList>
    </citation>
    <scope>NUCLEOTIDE SEQUENCE [LARGE SCALE GENOMIC DNA]</scope>
    <source>
        <strain evidence="13 14">HBC28</strain>
    </source>
</reference>
<evidence type="ECO:0000313" key="14">
    <source>
        <dbReference type="Proteomes" id="UP001528672"/>
    </source>
</evidence>
<keyword evidence="9" id="KW-1133">Transmembrane helix</keyword>
<keyword evidence="7" id="KW-0067">ATP-binding</keyword>
<dbReference type="SMART" id="SM00387">
    <property type="entry name" value="HATPase_c"/>
    <property type="match status" value="1"/>
</dbReference>
<feature type="domain" description="PAS" evidence="11">
    <location>
        <begin position="327"/>
        <end position="399"/>
    </location>
</feature>
<dbReference type="SUPFAM" id="SSF55874">
    <property type="entry name" value="ATPase domain of HSP90 chaperone/DNA topoisomerase II/histidine kinase"/>
    <property type="match status" value="1"/>
</dbReference>
<keyword evidence="6" id="KW-0418">Kinase</keyword>
<dbReference type="SUPFAM" id="SSF47384">
    <property type="entry name" value="Homodimeric domain of signal transducing histidine kinase"/>
    <property type="match status" value="1"/>
</dbReference>
<dbReference type="Gene3D" id="3.30.565.10">
    <property type="entry name" value="Histidine kinase-like ATPase, C-terminal domain"/>
    <property type="match status" value="1"/>
</dbReference>
<dbReference type="PROSITE" id="PS50109">
    <property type="entry name" value="HIS_KIN"/>
    <property type="match status" value="1"/>
</dbReference>
<feature type="domain" description="Histidine kinase" evidence="10">
    <location>
        <begin position="606"/>
        <end position="831"/>
    </location>
</feature>
<dbReference type="InterPro" id="IPR003661">
    <property type="entry name" value="HisK_dim/P_dom"/>
</dbReference>
<evidence type="ECO:0000313" key="13">
    <source>
        <dbReference type="EMBL" id="MDD0814988.1"/>
    </source>
</evidence>
<dbReference type="Gene3D" id="3.30.450.20">
    <property type="entry name" value="PAS domain"/>
    <property type="match status" value="2"/>
</dbReference>
<evidence type="ECO:0000256" key="2">
    <source>
        <dbReference type="ARBA" id="ARBA00012438"/>
    </source>
</evidence>
<evidence type="ECO:0000256" key="7">
    <source>
        <dbReference type="ARBA" id="ARBA00022840"/>
    </source>
</evidence>
<keyword evidence="4" id="KW-0808">Transferase</keyword>
<dbReference type="NCBIfam" id="TIGR00229">
    <property type="entry name" value="sensory_box"/>
    <property type="match status" value="1"/>
</dbReference>
<protein>
    <recommendedName>
        <fullName evidence="2">histidine kinase</fullName>
        <ecNumber evidence="2">2.7.13.3</ecNumber>
    </recommendedName>
</protein>
<keyword evidence="3" id="KW-0597">Phosphoprotein</keyword>
<dbReference type="Proteomes" id="UP001528672">
    <property type="component" value="Unassembled WGS sequence"/>
</dbReference>
<dbReference type="PRINTS" id="PR00344">
    <property type="entry name" value="BCTRLSENSOR"/>
</dbReference>
<proteinExistence type="predicted"/>
<evidence type="ECO:0000259" key="10">
    <source>
        <dbReference type="PROSITE" id="PS50109"/>
    </source>
</evidence>
<dbReference type="SMART" id="SM00388">
    <property type="entry name" value="HisKA"/>
    <property type="match status" value="1"/>
</dbReference>
<evidence type="ECO:0000256" key="9">
    <source>
        <dbReference type="SAM" id="Phobius"/>
    </source>
</evidence>
<dbReference type="InterPro" id="IPR001610">
    <property type="entry name" value="PAC"/>
</dbReference>
<dbReference type="InterPro" id="IPR035965">
    <property type="entry name" value="PAS-like_dom_sf"/>
</dbReference>
<dbReference type="InterPro" id="IPR036097">
    <property type="entry name" value="HisK_dim/P_sf"/>
</dbReference>
<evidence type="ECO:0000256" key="3">
    <source>
        <dbReference type="ARBA" id="ARBA00022553"/>
    </source>
</evidence>
<dbReference type="PANTHER" id="PTHR43065">
    <property type="entry name" value="SENSOR HISTIDINE KINASE"/>
    <property type="match status" value="1"/>
</dbReference>
<dbReference type="InterPro" id="IPR004358">
    <property type="entry name" value="Sig_transdc_His_kin-like_C"/>
</dbReference>
<evidence type="ECO:0000259" key="11">
    <source>
        <dbReference type="PROSITE" id="PS50112"/>
    </source>
</evidence>
<sequence>MQTPEHAAPRLGGRRRTLAWIRRWWSRQSPNRQDRFAMLAPLVAVLLFLAAIAAAFLYLRAEEIEREQEAVKRDVEYAQQRLRLRLLERQEQLMRLARDVSNRELNRNDFNARADGLISQYPELQMLSWIDEKQRVRASRAAPTVPSAQLLSVGEVLKRGETEATFSLTRDMQQPVYSPPAGNAEDGALLQLHVPLNEQGRFTGVVAGEYSVDGLLRYGAPTEVLAKYAVALVDAQGRVLAGSALPPRSKATQLLPWAVKANEFEVPVSPVGNSLLLRAQGYRTSLGLIGSGQFWLVGVLSAMTAWMLIANWRHTRRRVRAQEALVAETNFRRAMENSILTGMRAMDMNGKVTYVNAAFCQMTGWTERELVGQMPPFSYWPEEDHAALSARLRDELSGKTIQGGFQVKVKRKNGALFDARLYVSPLVDAHGQQTGWMTSMTDITEPNRIREQLSASYERFTIVLEALDASVSVAPLGSEELLFANKLYRLWFGAHTGGHLHLVAQAGVPTTRTQEQSLDDVDGLAGLPTESLTAAQAENAEIFVPELGKWLEVRSRYLNWVDGRLAQMVIATDITPRRQAEEQAAAQAERAQNASRLITMGEMASSVAHELNQPLTAINNYCNGMVSRIKDQQITEEALLTALEKTSKQAQRAGQIIQRIRSFVKRSEPNRTLSDVTEMVSEAVELAEIELRRRSVRLSYYVAARLPRLVVDPILIEQVLVNLMKNASESIDAADRPSPRRSVELRVVPRQVEGLSAVEFSVVDTGGGLAPEVMERLYEAFFTTKVEGMGIGLNLCRSIIESHSGRMEAENLYNGADITGCRFSFWLPVTQQPLDSATSSAEQTRILG</sequence>
<dbReference type="InterPro" id="IPR013767">
    <property type="entry name" value="PAS_fold"/>
</dbReference>
<dbReference type="PROSITE" id="PS50112">
    <property type="entry name" value="PAS"/>
    <property type="match status" value="1"/>
</dbReference>
<feature type="domain" description="PAC" evidence="12">
    <location>
        <begin position="403"/>
        <end position="455"/>
    </location>
</feature>
<evidence type="ECO:0000256" key="4">
    <source>
        <dbReference type="ARBA" id="ARBA00022679"/>
    </source>
</evidence>
<evidence type="ECO:0000256" key="1">
    <source>
        <dbReference type="ARBA" id="ARBA00000085"/>
    </source>
</evidence>
<evidence type="ECO:0000256" key="6">
    <source>
        <dbReference type="ARBA" id="ARBA00022777"/>
    </source>
</evidence>
<dbReference type="PROSITE" id="PS50113">
    <property type="entry name" value="PAC"/>
    <property type="match status" value="1"/>
</dbReference>
<dbReference type="Pfam" id="PF00989">
    <property type="entry name" value="PAS"/>
    <property type="match status" value="1"/>
</dbReference>
<accession>A0ABT5MEI0</accession>
<dbReference type="CDD" id="cd00082">
    <property type="entry name" value="HisKA"/>
    <property type="match status" value="1"/>
</dbReference>
<dbReference type="Pfam" id="PF00512">
    <property type="entry name" value="HisKA"/>
    <property type="match status" value="1"/>
</dbReference>